<dbReference type="InterPro" id="IPR043130">
    <property type="entry name" value="CDP-OH_PTrfase_TM_dom"/>
</dbReference>
<feature type="transmembrane region" description="Helical" evidence="3">
    <location>
        <begin position="107"/>
        <end position="131"/>
    </location>
</feature>
<feature type="transmembrane region" description="Helical" evidence="3">
    <location>
        <begin position="151"/>
        <end position="173"/>
    </location>
</feature>
<dbReference type="GO" id="GO:0008654">
    <property type="term" value="P:phospholipid biosynthetic process"/>
    <property type="evidence" value="ECO:0007669"/>
    <property type="project" value="InterPro"/>
</dbReference>
<reference evidence="4 5" key="1">
    <citation type="submission" date="2016-01" db="EMBL/GenBank/DDBJ databases">
        <authorList>
            <person name="Oliw E.H."/>
        </authorList>
    </citation>
    <scope>NUCLEOTIDE SEQUENCE [LARGE SCALE GENOMIC DNA]</scope>
    <source>
        <strain evidence="4">LMG 22029</strain>
    </source>
</reference>
<protein>
    <submittedName>
        <fullName evidence="4">CDP-alcohol phosphatidyltransferase family protein</fullName>
    </submittedName>
</protein>
<dbReference type="InterPro" id="IPR000462">
    <property type="entry name" value="CDP-OH_P_trans"/>
</dbReference>
<evidence type="ECO:0000256" key="3">
    <source>
        <dbReference type="SAM" id="Phobius"/>
    </source>
</evidence>
<keyword evidence="3" id="KW-0472">Membrane</keyword>
<dbReference type="Pfam" id="PF01066">
    <property type="entry name" value="CDP-OH_P_transf"/>
    <property type="match status" value="1"/>
</dbReference>
<evidence type="ECO:0000313" key="4">
    <source>
        <dbReference type="EMBL" id="SAL13482.1"/>
    </source>
</evidence>
<comment type="similarity">
    <text evidence="2">Belongs to the CDP-alcohol phosphatidyltransferase class-I family.</text>
</comment>
<gene>
    <name evidence="4" type="ORF">AWB64_00639</name>
</gene>
<name>A0A158F127_CABSO</name>
<organism evidence="4 5">
    <name type="scientific">Caballeronia sordidicola</name>
    <name type="common">Burkholderia sordidicola</name>
    <dbReference type="NCBI Taxonomy" id="196367"/>
    <lineage>
        <taxon>Bacteria</taxon>
        <taxon>Pseudomonadati</taxon>
        <taxon>Pseudomonadota</taxon>
        <taxon>Betaproteobacteria</taxon>
        <taxon>Burkholderiales</taxon>
        <taxon>Burkholderiaceae</taxon>
        <taxon>Caballeronia</taxon>
    </lineage>
</organism>
<proteinExistence type="inferred from homology"/>
<keyword evidence="3" id="KW-0812">Transmembrane</keyword>
<accession>A0A158F127</accession>
<dbReference type="InterPro" id="IPR048254">
    <property type="entry name" value="CDP_ALCOHOL_P_TRANSF_CS"/>
</dbReference>
<dbReference type="Gene3D" id="1.20.120.1760">
    <property type="match status" value="1"/>
</dbReference>
<dbReference type="AlphaFoldDB" id="A0A158F127"/>
<dbReference type="Proteomes" id="UP000054893">
    <property type="component" value="Unassembled WGS sequence"/>
</dbReference>
<keyword evidence="1 2" id="KW-0808">Transferase</keyword>
<keyword evidence="3" id="KW-1133">Transmembrane helix</keyword>
<dbReference type="GO" id="GO:0016020">
    <property type="term" value="C:membrane"/>
    <property type="evidence" value="ECO:0007669"/>
    <property type="project" value="InterPro"/>
</dbReference>
<feature type="transmembrane region" description="Helical" evidence="3">
    <location>
        <begin position="185"/>
        <end position="204"/>
    </location>
</feature>
<evidence type="ECO:0000256" key="1">
    <source>
        <dbReference type="ARBA" id="ARBA00022679"/>
    </source>
</evidence>
<dbReference type="PROSITE" id="PS00379">
    <property type="entry name" value="CDP_ALCOHOL_P_TRANSF"/>
    <property type="match status" value="1"/>
</dbReference>
<evidence type="ECO:0000313" key="5">
    <source>
        <dbReference type="Proteomes" id="UP000054893"/>
    </source>
</evidence>
<dbReference type="EMBL" id="FCOC02000001">
    <property type="protein sequence ID" value="SAL13482.1"/>
    <property type="molecule type" value="Genomic_DNA"/>
</dbReference>
<dbReference type="GO" id="GO:0016780">
    <property type="term" value="F:phosphotransferase activity, for other substituted phosphate groups"/>
    <property type="evidence" value="ECO:0007669"/>
    <property type="project" value="InterPro"/>
</dbReference>
<evidence type="ECO:0000256" key="2">
    <source>
        <dbReference type="RuleBase" id="RU003750"/>
    </source>
</evidence>
<feature type="transmembrane region" description="Helical" evidence="3">
    <location>
        <begin position="239"/>
        <end position="259"/>
    </location>
</feature>
<sequence>MAWAGRRCHRLVARLETSKLPLKTSVAPWPDVSGVRTKSGSPLYAIKFETRYISRMNNPRNATLRAAPEPATWDARLARRLVTPLVGTPITPNHLTTLRLLIGMVGAYYLSVGSFWTCSLGALLIAVSNFVDHTDGELARISGQSSKIGHFYDLACDSVVTVALFVGLGFYVGVHHPSMIVPAQWLGGVAGVAVALIFFLRMRIESMAGKNGTKQASVAGFETEDVLYLLPFVTLFNGMTPFLVAASIGAPLFAVWVVVDYQRVVRRVARSTTSSKDADGQDLQAVQ</sequence>